<keyword evidence="1" id="KW-0472">Membrane</keyword>
<evidence type="ECO:0000313" key="2">
    <source>
        <dbReference type="EMBL" id="BCK01638.1"/>
    </source>
</evidence>
<keyword evidence="3" id="KW-1185">Reference proteome</keyword>
<sequence>MYGQVDSLYFDKITISQFFTYEIVLLITICILQLIKEAVSTRNTHSRSKTNKNNLLK</sequence>
<organism evidence="2 3">
    <name type="scientific">Anaerocolumna chitinilytica</name>
    <dbReference type="NCBI Taxonomy" id="1727145"/>
    <lineage>
        <taxon>Bacteria</taxon>
        <taxon>Bacillati</taxon>
        <taxon>Bacillota</taxon>
        <taxon>Clostridia</taxon>
        <taxon>Lachnospirales</taxon>
        <taxon>Lachnospiraceae</taxon>
        <taxon>Anaerocolumna</taxon>
    </lineage>
</organism>
<protein>
    <submittedName>
        <fullName evidence="2">Uncharacterized protein</fullName>
    </submittedName>
</protein>
<proteinExistence type="predicted"/>
<keyword evidence="1" id="KW-0812">Transmembrane</keyword>
<evidence type="ECO:0000313" key="3">
    <source>
        <dbReference type="Proteomes" id="UP000515703"/>
    </source>
</evidence>
<gene>
    <name evidence="2" type="ORF">bsdcttw_46780</name>
</gene>
<feature type="transmembrane region" description="Helical" evidence="1">
    <location>
        <begin position="15"/>
        <end position="35"/>
    </location>
</feature>
<accession>A0A7M3SAM0</accession>
<name>A0A7M3SAM0_9FIRM</name>
<dbReference type="AlphaFoldDB" id="A0A7M3SAM0"/>
<evidence type="ECO:0000256" key="1">
    <source>
        <dbReference type="SAM" id="Phobius"/>
    </source>
</evidence>
<dbReference type="EMBL" id="AP023368">
    <property type="protein sequence ID" value="BCK01638.1"/>
    <property type="molecule type" value="Genomic_DNA"/>
</dbReference>
<keyword evidence="1" id="KW-1133">Transmembrane helix</keyword>
<dbReference type="KEGG" id="acht:bsdcttw_46780"/>
<reference evidence="2 3" key="2">
    <citation type="submission" date="2020-08" db="EMBL/GenBank/DDBJ databases">
        <authorList>
            <person name="Ueki A."/>
            <person name="Tonouchi A."/>
        </authorList>
    </citation>
    <scope>NUCLEOTIDE SEQUENCE [LARGE SCALE GENOMIC DNA]</scope>
    <source>
        <strain evidence="2 3">CTTW</strain>
    </source>
</reference>
<dbReference type="Proteomes" id="UP000515703">
    <property type="component" value="Chromosome"/>
</dbReference>
<reference evidence="2 3" key="1">
    <citation type="submission" date="2020-08" db="EMBL/GenBank/DDBJ databases">
        <title>Draft genome sequencing of an Anaerocolumna strain isolated from anoxic soil subjected to BSD treatment.</title>
        <authorList>
            <person name="Uek A."/>
            <person name="Tonouchi A."/>
        </authorList>
    </citation>
    <scope>NUCLEOTIDE SEQUENCE [LARGE SCALE GENOMIC DNA]</scope>
    <source>
        <strain evidence="2 3">CTTW</strain>
    </source>
</reference>